<reference evidence="4 5" key="1">
    <citation type="submission" date="2020-03" db="EMBL/GenBank/DDBJ databases">
        <title>Draft Genome Sequence of Cudoniella acicularis.</title>
        <authorList>
            <person name="Buettner E."/>
            <person name="Kellner H."/>
        </authorList>
    </citation>
    <scope>NUCLEOTIDE SEQUENCE [LARGE SCALE GENOMIC DNA]</scope>
    <source>
        <strain evidence="4 5">DSM 108380</strain>
    </source>
</reference>
<comment type="caution">
    <text evidence="4">The sequence shown here is derived from an EMBL/GenBank/DDBJ whole genome shotgun (WGS) entry which is preliminary data.</text>
</comment>
<evidence type="ECO:0000256" key="1">
    <source>
        <dbReference type="SAM" id="MobiDB-lite"/>
    </source>
</evidence>
<sequence length="321" mass="36553">MVQYSSPHYNHTAPSVTHKAGQRRISRAMFGFLKVRRQKDQDIELGQTTNRRDFINGFPSVAELIASEPDHSFSMYPAFNRLAARNILYLEAELFELQRLQDEMDARDFRGFQGQPDPDTHQCFRSWRKMNSDPRQRQRIELIHKIRVVLKEYREALVLQEKVSRMEKPMPQTIEALKCWLNGQSEGPNGRSAPSFAPGSGATRLDDESDLVALHPAFEGDWLTKFVYLPYLRMLCLNFHVDESIAIFSKKKLDQAVAVLSIFVTAVLLVVSIVTLYFATTNNMRLGLLCLFTILFAVAVNTMSNAGRAELFASTSALVPF</sequence>
<dbReference type="InterPro" id="IPR046529">
    <property type="entry name" value="DUF6594"/>
</dbReference>
<proteinExistence type="predicted"/>
<keyword evidence="5" id="KW-1185">Reference proteome</keyword>
<dbReference type="AlphaFoldDB" id="A0A8H4W5B1"/>
<keyword evidence="2" id="KW-0812">Transmembrane</keyword>
<organism evidence="4 5">
    <name type="scientific">Cudoniella acicularis</name>
    <dbReference type="NCBI Taxonomy" id="354080"/>
    <lineage>
        <taxon>Eukaryota</taxon>
        <taxon>Fungi</taxon>
        <taxon>Dikarya</taxon>
        <taxon>Ascomycota</taxon>
        <taxon>Pezizomycotina</taxon>
        <taxon>Leotiomycetes</taxon>
        <taxon>Helotiales</taxon>
        <taxon>Tricladiaceae</taxon>
        <taxon>Cudoniella</taxon>
    </lineage>
</organism>
<evidence type="ECO:0000259" key="3">
    <source>
        <dbReference type="Pfam" id="PF20237"/>
    </source>
</evidence>
<protein>
    <recommendedName>
        <fullName evidence="3">DUF6594 domain-containing protein</fullName>
    </recommendedName>
</protein>
<keyword evidence="2" id="KW-1133">Transmembrane helix</keyword>
<dbReference type="EMBL" id="JAAMPI010000159">
    <property type="protein sequence ID" value="KAF4634798.1"/>
    <property type="molecule type" value="Genomic_DNA"/>
</dbReference>
<evidence type="ECO:0000256" key="2">
    <source>
        <dbReference type="SAM" id="Phobius"/>
    </source>
</evidence>
<keyword evidence="2" id="KW-0472">Membrane</keyword>
<evidence type="ECO:0000313" key="4">
    <source>
        <dbReference type="EMBL" id="KAF4634798.1"/>
    </source>
</evidence>
<evidence type="ECO:0000313" key="5">
    <source>
        <dbReference type="Proteomes" id="UP000566819"/>
    </source>
</evidence>
<dbReference type="Proteomes" id="UP000566819">
    <property type="component" value="Unassembled WGS sequence"/>
</dbReference>
<name>A0A8H4W5B1_9HELO</name>
<dbReference type="PANTHER" id="PTHR34502">
    <property type="entry name" value="DUF6594 DOMAIN-CONTAINING PROTEIN-RELATED"/>
    <property type="match status" value="1"/>
</dbReference>
<accession>A0A8H4W5B1</accession>
<gene>
    <name evidence="4" type="ORF">G7Y89_g3322</name>
</gene>
<feature type="transmembrane region" description="Helical" evidence="2">
    <location>
        <begin position="257"/>
        <end position="280"/>
    </location>
</feature>
<dbReference type="Pfam" id="PF20237">
    <property type="entry name" value="DUF6594"/>
    <property type="match status" value="1"/>
</dbReference>
<feature type="transmembrane region" description="Helical" evidence="2">
    <location>
        <begin position="286"/>
        <end position="304"/>
    </location>
</feature>
<dbReference type="PANTHER" id="PTHR34502:SF4">
    <property type="entry name" value="DUF6594 DOMAIN-CONTAINING PROTEIN"/>
    <property type="match status" value="1"/>
</dbReference>
<feature type="region of interest" description="Disordered" evidence="1">
    <location>
        <begin position="1"/>
        <end position="21"/>
    </location>
</feature>
<dbReference type="OrthoDB" id="3533814at2759"/>
<feature type="compositionally biased region" description="Polar residues" evidence="1">
    <location>
        <begin position="1"/>
        <end position="15"/>
    </location>
</feature>
<feature type="domain" description="DUF6594" evidence="3">
    <location>
        <begin position="58"/>
        <end position="317"/>
    </location>
</feature>